<protein>
    <recommendedName>
        <fullName evidence="3">Lipoprotein</fullName>
    </recommendedName>
</protein>
<name>A0A0G1UFP2_9BACT</name>
<sequence length="138" mass="15867">MNNREREKLFRSWVLVGILAIALVACAQAKPAESLRIEVTKWQECSVILGTTDFLDKTHEAKERSYSDEPLCPKPGNNEVVFGDPSMTYGYDYKILEGQYKGFKDDCYVQGANKELWYLIQNGKTTTDGRHPCFIYYH</sequence>
<dbReference type="PROSITE" id="PS51257">
    <property type="entry name" value="PROKAR_LIPOPROTEIN"/>
    <property type="match status" value="1"/>
</dbReference>
<evidence type="ECO:0000313" key="2">
    <source>
        <dbReference type="Proteomes" id="UP000034502"/>
    </source>
</evidence>
<dbReference type="Proteomes" id="UP000034502">
    <property type="component" value="Unassembled WGS sequence"/>
</dbReference>
<dbReference type="EMBL" id="LCNU01000003">
    <property type="protein sequence ID" value="KKU64928.1"/>
    <property type="molecule type" value="Genomic_DNA"/>
</dbReference>
<reference evidence="1 2" key="1">
    <citation type="journal article" date="2015" name="Nature">
        <title>rRNA introns, odd ribosomes, and small enigmatic genomes across a large radiation of phyla.</title>
        <authorList>
            <person name="Brown C.T."/>
            <person name="Hug L.A."/>
            <person name="Thomas B.C."/>
            <person name="Sharon I."/>
            <person name="Castelle C.J."/>
            <person name="Singh A."/>
            <person name="Wilkins M.J."/>
            <person name="Williams K.H."/>
            <person name="Banfield J.F."/>
        </authorList>
    </citation>
    <scope>NUCLEOTIDE SEQUENCE [LARGE SCALE GENOMIC DNA]</scope>
</reference>
<accession>A0A0G1UFP2</accession>
<organism evidence="1 2">
    <name type="scientific">Candidatus Amesbacteria bacterium GW2011_GWC1_47_15</name>
    <dbReference type="NCBI Taxonomy" id="1618364"/>
    <lineage>
        <taxon>Bacteria</taxon>
        <taxon>Candidatus Amesiibacteriota</taxon>
    </lineage>
</organism>
<gene>
    <name evidence="1" type="ORF">UX86_C0003G0023</name>
</gene>
<evidence type="ECO:0000313" key="1">
    <source>
        <dbReference type="EMBL" id="KKU64928.1"/>
    </source>
</evidence>
<comment type="caution">
    <text evidence="1">The sequence shown here is derived from an EMBL/GenBank/DDBJ whole genome shotgun (WGS) entry which is preliminary data.</text>
</comment>
<evidence type="ECO:0008006" key="3">
    <source>
        <dbReference type="Google" id="ProtNLM"/>
    </source>
</evidence>
<dbReference type="AlphaFoldDB" id="A0A0G1UFP2"/>
<proteinExistence type="predicted"/>
<dbReference type="STRING" id="1618364.UX86_C0003G0023"/>